<feature type="region of interest" description="Disordered" evidence="9">
    <location>
        <begin position="1"/>
        <end position="24"/>
    </location>
</feature>
<dbReference type="GO" id="GO:0015935">
    <property type="term" value="C:small ribosomal subunit"/>
    <property type="evidence" value="ECO:0007669"/>
    <property type="project" value="TreeGrafter"/>
</dbReference>
<sequence length="89" mass="9900">MPHTKSAEKALRQAEKRRAHNRDVKKAIKVQFKKFSEALAKGTPEQKVAEFKLASKKLDKAAAKKVIHPNAAARKKSQLAKKLGITKAK</sequence>
<dbReference type="RefSeq" id="WP_213499470.1">
    <property type="nucleotide sequence ID" value="NZ_CP074694.1"/>
</dbReference>
<keyword evidence="3 8" id="KW-0699">rRNA-binding</keyword>
<reference evidence="10" key="1">
    <citation type="submission" date="2021-05" db="EMBL/GenBank/DDBJ databases">
        <title>Complete genome sequence of the cellulolytic planctomycete Telmatocola sphagniphila SP2T and characterization of the first cellulase from planctomycetes.</title>
        <authorList>
            <person name="Rakitin A.L."/>
            <person name="Beletsky A.V."/>
            <person name="Naumoff D.G."/>
            <person name="Kulichevskaya I.S."/>
            <person name="Mardanov A.V."/>
            <person name="Ravin N.V."/>
            <person name="Dedysh S.N."/>
        </authorList>
    </citation>
    <scope>NUCLEOTIDE SEQUENCE</scope>
    <source>
        <strain evidence="10">SP2T</strain>
    </source>
</reference>
<dbReference type="GO" id="GO:0005829">
    <property type="term" value="C:cytosol"/>
    <property type="evidence" value="ECO:0007669"/>
    <property type="project" value="TreeGrafter"/>
</dbReference>
<dbReference type="HAMAP" id="MF_00500">
    <property type="entry name" value="Ribosomal_bS20"/>
    <property type="match status" value="1"/>
</dbReference>
<feature type="region of interest" description="Disordered" evidence="9">
    <location>
        <begin position="64"/>
        <end position="89"/>
    </location>
</feature>
<evidence type="ECO:0000256" key="8">
    <source>
        <dbReference type="HAMAP-Rule" id="MF_00500"/>
    </source>
</evidence>
<dbReference type="GO" id="GO:0070181">
    <property type="term" value="F:small ribosomal subunit rRNA binding"/>
    <property type="evidence" value="ECO:0007669"/>
    <property type="project" value="TreeGrafter"/>
</dbReference>
<keyword evidence="11" id="KW-1185">Reference proteome</keyword>
<dbReference type="PANTHER" id="PTHR33398:SF1">
    <property type="entry name" value="SMALL RIBOSOMAL SUBUNIT PROTEIN BS20C"/>
    <property type="match status" value="1"/>
</dbReference>
<dbReference type="SUPFAM" id="SSF46992">
    <property type="entry name" value="Ribosomal protein S20"/>
    <property type="match status" value="1"/>
</dbReference>
<keyword evidence="5 8" id="KW-0689">Ribosomal protein</keyword>
<dbReference type="InterPro" id="IPR002583">
    <property type="entry name" value="Ribosomal_bS20"/>
</dbReference>
<dbReference type="AlphaFoldDB" id="A0A8E6BB30"/>
<evidence type="ECO:0000256" key="5">
    <source>
        <dbReference type="ARBA" id="ARBA00022980"/>
    </source>
</evidence>
<evidence type="ECO:0000256" key="6">
    <source>
        <dbReference type="ARBA" id="ARBA00023274"/>
    </source>
</evidence>
<protein>
    <recommendedName>
        <fullName evidence="7 8">Small ribosomal subunit protein bS20</fullName>
    </recommendedName>
</protein>
<proteinExistence type="inferred from homology"/>
<comment type="function">
    <text evidence="1 8">Binds directly to 16S ribosomal RNA.</text>
</comment>
<organism evidence="10 11">
    <name type="scientific">Telmatocola sphagniphila</name>
    <dbReference type="NCBI Taxonomy" id="1123043"/>
    <lineage>
        <taxon>Bacteria</taxon>
        <taxon>Pseudomonadati</taxon>
        <taxon>Planctomycetota</taxon>
        <taxon>Planctomycetia</taxon>
        <taxon>Gemmatales</taxon>
        <taxon>Gemmataceae</taxon>
    </lineage>
</organism>
<evidence type="ECO:0000256" key="7">
    <source>
        <dbReference type="ARBA" id="ARBA00035136"/>
    </source>
</evidence>
<evidence type="ECO:0000256" key="3">
    <source>
        <dbReference type="ARBA" id="ARBA00022730"/>
    </source>
</evidence>
<feature type="compositionally biased region" description="Basic residues" evidence="9">
    <location>
        <begin position="64"/>
        <end position="79"/>
    </location>
</feature>
<dbReference type="GO" id="GO:0006412">
    <property type="term" value="P:translation"/>
    <property type="evidence" value="ECO:0007669"/>
    <property type="project" value="UniProtKB-UniRule"/>
</dbReference>
<dbReference type="NCBIfam" id="TIGR00029">
    <property type="entry name" value="S20"/>
    <property type="match status" value="1"/>
</dbReference>
<dbReference type="EMBL" id="CP074694">
    <property type="protein sequence ID" value="QVL34461.1"/>
    <property type="molecule type" value="Genomic_DNA"/>
</dbReference>
<name>A0A8E6BB30_9BACT</name>
<dbReference type="Pfam" id="PF01649">
    <property type="entry name" value="Ribosomal_S20p"/>
    <property type="match status" value="1"/>
</dbReference>
<dbReference type="InterPro" id="IPR036510">
    <property type="entry name" value="Ribosomal_bS20_sf"/>
</dbReference>
<dbReference type="Gene3D" id="1.20.58.110">
    <property type="entry name" value="Ribosomal protein S20"/>
    <property type="match status" value="1"/>
</dbReference>
<evidence type="ECO:0000256" key="9">
    <source>
        <dbReference type="SAM" id="MobiDB-lite"/>
    </source>
</evidence>
<dbReference type="GO" id="GO:0003735">
    <property type="term" value="F:structural constituent of ribosome"/>
    <property type="evidence" value="ECO:0007669"/>
    <property type="project" value="InterPro"/>
</dbReference>
<evidence type="ECO:0000313" key="11">
    <source>
        <dbReference type="Proteomes" id="UP000676194"/>
    </source>
</evidence>
<evidence type="ECO:0000256" key="1">
    <source>
        <dbReference type="ARBA" id="ARBA00003134"/>
    </source>
</evidence>
<dbReference type="Proteomes" id="UP000676194">
    <property type="component" value="Chromosome"/>
</dbReference>
<evidence type="ECO:0000256" key="2">
    <source>
        <dbReference type="ARBA" id="ARBA00007634"/>
    </source>
</evidence>
<keyword evidence="6 8" id="KW-0687">Ribonucleoprotein</keyword>
<comment type="similarity">
    <text evidence="2 8">Belongs to the bacterial ribosomal protein bS20 family.</text>
</comment>
<evidence type="ECO:0000256" key="4">
    <source>
        <dbReference type="ARBA" id="ARBA00022884"/>
    </source>
</evidence>
<gene>
    <name evidence="8 10" type="primary">rpsT</name>
    <name evidence="10" type="ORF">KIH39_11295</name>
</gene>
<evidence type="ECO:0000313" key="10">
    <source>
        <dbReference type="EMBL" id="QVL34461.1"/>
    </source>
</evidence>
<dbReference type="KEGG" id="tsph:KIH39_11295"/>
<accession>A0A8E6BB30</accession>
<dbReference type="PANTHER" id="PTHR33398">
    <property type="entry name" value="30S RIBOSOMAL PROTEIN S20"/>
    <property type="match status" value="1"/>
</dbReference>
<keyword evidence="4 8" id="KW-0694">RNA-binding</keyword>